<keyword evidence="1" id="KW-0175">Coiled coil</keyword>
<sequence>MSNNAIYQDAITGDDFSKDQGVFLKDLERPLINLIQEDHPNLSSDAFISNETLANYRLRYLNAIIDNANTKNDNIRELVVNVSKNQLSDKMDVGEQWDAKVTFGQKIADAVARFGGSWTFIICFVLLMIIWMALNVIKPFGIVFDAYPFILLNLALSTIAAIQAPLIMMSQNRASDYDRLQARNDFLVNQKSEEEIRLLHEKLDHLVQQDQSDLLAIQKLQTEMLLSMTEQLDDLQKRNQELLTRLELLERKDDENDKTN</sequence>
<dbReference type="AlphaFoldDB" id="A0A380KFP7"/>
<evidence type="ECO:0000313" key="4">
    <source>
        <dbReference type="Proteomes" id="UP000254924"/>
    </source>
</evidence>
<feature type="coiled-coil region" evidence="1">
    <location>
        <begin position="177"/>
        <end position="252"/>
    </location>
</feature>
<keyword evidence="2" id="KW-0472">Membrane</keyword>
<name>A0A380KFP7_9STRE</name>
<gene>
    <name evidence="3" type="ORF">NCTC12224_02227</name>
</gene>
<feature type="transmembrane region" description="Helical" evidence="2">
    <location>
        <begin position="110"/>
        <end position="134"/>
    </location>
</feature>
<evidence type="ECO:0000313" key="3">
    <source>
        <dbReference type="EMBL" id="SUN63080.1"/>
    </source>
</evidence>
<keyword evidence="2" id="KW-0812">Transmembrane</keyword>
<protein>
    <submittedName>
        <fullName evidence="3">Membrane protein</fullName>
    </submittedName>
</protein>
<dbReference type="OrthoDB" id="9795736at2"/>
<dbReference type="PANTHER" id="PTHR41386:SF1">
    <property type="entry name" value="MEMBRANE PROTEIN"/>
    <property type="match status" value="1"/>
</dbReference>
<dbReference type="GeneID" id="78357473"/>
<accession>A0A380KFP7</accession>
<dbReference type="Proteomes" id="UP000254924">
    <property type="component" value="Unassembled WGS sequence"/>
</dbReference>
<dbReference type="PANTHER" id="PTHR41386">
    <property type="entry name" value="INTEGRAL MEMBRANE PROTEIN-RELATED"/>
    <property type="match status" value="1"/>
</dbReference>
<proteinExistence type="predicted"/>
<dbReference type="RefSeq" id="WP_115270639.1">
    <property type="nucleotide sequence ID" value="NZ_JBNPNB010000036.1"/>
</dbReference>
<dbReference type="InterPro" id="IPR010406">
    <property type="entry name" value="DUF1003"/>
</dbReference>
<evidence type="ECO:0000256" key="2">
    <source>
        <dbReference type="SAM" id="Phobius"/>
    </source>
</evidence>
<evidence type="ECO:0000256" key="1">
    <source>
        <dbReference type="SAM" id="Coils"/>
    </source>
</evidence>
<dbReference type="Pfam" id="PF06210">
    <property type="entry name" value="DUF1003"/>
    <property type="match status" value="1"/>
</dbReference>
<dbReference type="EMBL" id="UHFN01000007">
    <property type="protein sequence ID" value="SUN63080.1"/>
    <property type="molecule type" value="Genomic_DNA"/>
</dbReference>
<feature type="transmembrane region" description="Helical" evidence="2">
    <location>
        <begin position="146"/>
        <end position="169"/>
    </location>
</feature>
<reference evidence="3 4" key="1">
    <citation type="submission" date="2018-06" db="EMBL/GenBank/DDBJ databases">
        <authorList>
            <consortium name="Pathogen Informatics"/>
            <person name="Doyle S."/>
        </authorList>
    </citation>
    <scope>NUCLEOTIDE SEQUENCE [LARGE SCALE GENOMIC DNA]</scope>
    <source>
        <strain evidence="3 4">NCTC12224</strain>
    </source>
</reference>
<organism evidence="3 4">
    <name type="scientific">Streptococcus hyointestinalis</name>
    <dbReference type="NCBI Taxonomy" id="1337"/>
    <lineage>
        <taxon>Bacteria</taxon>
        <taxon>Bacillati</taxon>
        <taxon>Bacillota</taxon>
        <taxon>Bacilli</taxon>
        <taxon>Lactobacillales</taxon>
        <taxon>Streptococcaceae</taxon>
        <taxon>Streptococcus</taxon>
    </lineage>
</organism>
<keyword evidence="4" id="KW-1185">Reference proteome</keyword>
<keyword evidence="2" id="KW-1133">Transmembrane helix</keyword>